<dbReference type="GO" id="GO:0006285">
    <property type="term" value="P:base-excision repair, AP site formation"/>
    <property type="evidence" value="ECO:0007669"/>
    <property type="project" value="TreeGrafter"/>
</dbReference>
<evidence type="ECO:0000256" key="2">
    <source>
        <dbReference type="ARBA" id="ARBA00023204"/>
    </source>
</evidence>
<protein>
    <submittedName>
        <fullName evidence="4">3-methyladenine DNA glycosylase</fullName>
    </submittedName>
</protein>
<dbReference type="GO" id="GO:0006307">
    <property type="term" value="P:DNA alkylation repair"/>
    <property type="evidence" value="ECO:0007669"/>
    <property type="project" value="TreeGrafter"/>
</dbReference>
<keyword evidence="5" id="KW-1185">Reference proteome</keyword>
<dbReference type="EMBL" id="CP023445">
    <property type="protein sequence ID" value="ATE57205.1"/>
    <property type="molecule type" value="Genomic_DNA"/>
</dbReference>
<dbReference type="Proteomes" id="UP000218505">
    <property type="component" value="Chromosome"/>
</dbReference>
<dbReference type="GO" id="GO:0032131">
    <property type="term" value="F:alkylated DNA binding"/>
    <property type="evidence" value="ECO:0007669"/>
    <property type="project" value="TreeGrafter"/>
</dbReference>
<sequence length="314" mass="33029">MLGGVTAGAAPGESPLARSWSPPFPVDVGAVVAPVRRGPGDPSFHREAGGAVWLAAGTPRGAGTLRLAVAAGGVDARAWGPGAEWLLDGLPALLGADDDDSGFVAHHPLVAESRRRRPGVRLCSTRRVWDALLPAVLEQKVTGTEAQRSYRQLCVRFGERAPGPTPVPLHVPVGPRVVARLADWEWHAAGVDGARRRTLVAAAQVAHRLEAAAGIKGVLGRELLRKVPGIGVWTAAEVAQRAWGDADAVSFGDFHLAKTVGHALTGGPVDDDGMAGLLAPYAPQRHRAVVFLLLSGVRAPRRGVRFSARDHRRV</sequence>
<evidence type="ECO:0000256" key="3">
    <source>
        <dbReference type="SAM" id="MobiDB-lite"/>
    </source>
</evidence>
<dbReference type="PANTHER" id="PTHR43003:SF6">
    <property type="entry name" value="DNA GLYCOSYLASE"/>
    <property type="match status" value="1"/>
</dbReference>
<evidence type="ECO:0000313" key="4">
    <source>
        <dbReference type="EMBL" id="ATE57205.1"/>
    </source>
</evidence>
<dbReference type="KEGG" id="apre:CNX65_31180"/>
<dbReference type="GO" id="GO:0005737">
    <property type="term" value="C:cytoplasm"/>
    <property type="evidence" value="ECO:0007669"/>
    <property type="project" value="TreeGrafter"/>
</dbReference>
<feature type="region of interest" description="Disordered" evidence="3">
    <location>
        <begin position="1"/>
        <end position="20"/>
    </location>
</feature>
<dbReference type="GO" id="GO:0008725">
    <property type="term" value="F:DNA-3-methyladenine glycosylase activity"/>
    <property type="evidence" value="ECO:0007669"/>
    <property type="project" value="TreeGrafter"/>
</dbReference>
<evidence type="ECO:0000256" key="1">
    <source>
        <dbReference type="ARBA" id="ARBA00022763"/>
    </source>
</evidence>
<evidence type="ECO:0000313" key="5">
    <source>
        <dbReference type="Proteomes" id="UP000218505"/>
    </source>
</evidence>
<organism evidence="4 5">
    <name type="scientific">Actinosynnema pretiosum</name>
    <dbReference type="NCBI Taxonomy" id="42197"/>
    <lineage>
        <taxon>Bacteria</taxon>
        <taxon>Bacillati</taxon>
        <taxon>Actinomycetota</taxon>
        <taxon>Actinomycetes</taxon>
        <taxon>Pseudonocardiales</taxon>
        <taxon>Pseudonocardiaceae</taxon>
        <taxon>Actinosynnema</taxon>
    </lineage>
</organism>
<gene>
    <name evidence="4" type="ORF">CNX65_31180</name>
</gene>
<dbReference type="GO" id="GO:0043916">
    <property type="term" value="F:DNA-7-methylguanine glycosylase activity"/>
    <property type="evidence" value="ECO:0007669"/>
    <property type="project" value="TreeGrafter"/>
</dbReference>
<name>A0A290ZDY3_9PSEU</name>
<reference evidence="4" key="1">
    <citation type="submission" date="2017-09" db="EMBL/GenBank/DDBJ databases">
        <title>Complete Genome Sequence of ansamitocin-producing Bacterium Actinosynnema pretiosum X47.</title>
        <authorList>
            <person name="Cao G."/>
            <person name="Zong G."/>
            <person name="Zhong C."/>
            <person name="Fu J."/>
        </authorList>
    </citation>
    <scope>NUCLEOTIDE SEQUENCE [LARGE SCALE GENOMIC DNA]</scope>
    <source>
        <strain evidence="4">X47</strain>
    </source>
</reference>
<dbReference type="AlphaFoldDB" id="A0A290ZDY3"/>
<dbReference type="GO" id="GO:0032993">
    <property type="term" value="C:protein-DNA complex"/>
    <property type="evidence" value="ECO:0007669"/>
    <property type="project" value="TreeGrafter"/>
</dbReference>
<accession>A0A290ZDY3</accession>
<dbReference type="Gene3D" id="1.10.340.30">
    <property type="entry name" value="Hypothetical protein, domain 2"/>
    <property type="match status" value="1"/>
</dbReference>
<dbReference type="RefSeq" id="WP_096496926.1">
    <property type="nucleotide sequence ID" value="NZ_CP023445.1"/>
</dbReference>
<proteinExistence type="predicted"/>
<dbReference type="InterPro" id="IPR051912">
    <property type="entry name" value="Alkylbase_DNA_Glycosylase/TA"/>
</dbReference>
<dbReference type="PANTHER" id="PTHR43003">
    <property type="entry name" value="DNA-3-METHYLADENINE GLYCOSYLASE"/>
    <property type="match status" value="1"/>
</dbReference>
<dbReference type="InterPro" id="IPR011257">
    <property type="entry name" value="DNA_glycosylase"/>
</dbReference>
<keyword evidence="1" id="KW-0227">DNA damage</keyword>
<keyword evidence="2" id="KW-0234">DNA repair</keyword>
<dbReference type="SUPFAM" id="SSF48150">
    <property type="entry name" value="DNA-glycosylase"/>
    <property type="match status" value="1"/>
</dbReference>